<keyword evidence="2" id="KW-0732">Signal</keyword>
<feature type="region of interest" description="Disordered" evidence="1">
    <location>
        <begin position="101"/>
        <end position="188"/>
    </location>
</feature>
<feature type="compositionally biased region" description="Basic and acidic residues" evidence="1">
    <location>
        <begin position="143"/>
        <end position="169"/>
    </location>
</feature>
<evidence type="ECO:0008006" key="5">
    <source>
        <dbReference type="Google" id="ProtNLM"/>
    </source>
</evidence>
<feature type="compositionally biased region" description="Basic residues" evidence="1">
    <location>
        <begin position="170"/>
        <end position="181"/>
    </location>
</feature>
<feature type="non-terminal residue" evidence="3">
    <location>
        <position position="1"/>
    </location>
</feature>
<evidence type="ECO:0000256" key="1">
    <source>
        <dbReference type="SAM" id="MobiDB-lite"/>
    </source>
</evidence>
<dbReference type="Proteomes" id="UP001177023">
    <property type="component" value="Unassembled WGS sequence"/>
</dbReference>
<gene>
    <name evidence="3" type="ORF">MSPICULIGERA_LOCUS19462</name>
</gene>
<reference evidence="3" key="1">
    <citation type="submission" date="2023-06" db="EMBL/GenBank/DDBJ databases">
        <authorList>
            <person name="Delattre M."/>
        </authorList>
    </citation>
    <scope>NUCLEOTIDE SEQUENCE</scope>
    <source>
        <strain evidence="3">AF72</strain>
    </source>
</reference>
<accession>A0AA36G7W4</accession>
<feature type="chain" id="PRO_5041413530" description="Secreted protein" evidence="2">
    <location>
        <begin position="22"/>
        <end position="188"/>
    </location>
</feature>
<evidence type="ECO:0000313" key="3">
    <source>
        <dbReference type="EMBL" id="CAJ0581298.1"/>
    </source>
</evidence>
<evidence type="ECO:0000313" key="4">
    <source>
        <dbReference type="Proteomes" id="UP001177023"/>
    </source>
</evidence>
<proteinExistence type="predicted"/>
<organism evidence="3 4">
    <name type="scientific">Mesorhabditis spiculigera</name>
    <dbReference type="NCBI Taxonomy" id="96644"/>
    <lineage>
        <taxon>Eukaryota</taxon>
        <taxon>Metazoa</taxon>
        <taxon>Ecdysozoa</taxon>
        <taxon>Nematoda</taxon>
        <taxon>Chromadorea</taxon>
        <taxon>Rhabditida</taxon>
        <taxon>Rhabditina</taxon>
        <taxon>Rhabditomorpha</taxon>
        <taxon>Rhabditoidea</taxon>
        <taxon>Rhabditidae</taxon>
        <taxon>Mesorhabditinae</taxon>
        <taxon>Mesorhabditis</taxon>
    </lineage>
</organism>
<feature type="signal peptide" evidence="2">
    <location>
        <begin position="1"/>
        <end position="21"/>
    </location>
</feature>
<sequence>MFNLLVFGAATLALVSGHAWTEVSKCTHHCGMCGYQFEHSSQGTRFSPCANRPCKVGPACCRGFHVKEVDGEEFCVEKKRDKDHPKNSAHLEKLLSILKHKHHSDDSDEHEHHHGKHHNKHHDQSSEEQQGRHHQKHHGKPRHEKESSEEDKEHHKVKKDSSEEKQHERHQNRHARNQRKRDHSDERH</sequence>
<protein>
    <recommendedName>
        <fullName evidence="5">Secreted protein</fullName>
    </recommendedName>
</protein>
<evidence type="ECO:0000256" key="2">
    <source>
        <dbReference type="SAM" id="SignalP"/>
    </source>
</evidence>
<keyword evidence="4" id="KW-1185">Reference proteome</keyword>
<name>A0AA36G7W4_9BILA</name>
<dbReference type="AlphaFoldDB" id="A0AA36G7W4"/>
<feature type="compositionally biased region" description="Basic and acidic residues" evidence="1">
    <location>
        <begin position="103"/>
        <end position="112"/>
    </location>
</feature>
<comment type="caution">
    <text evidence="3">The sequence shown here is derived from an EMBL/GenBank/DDBJ whole genome shotgun (WGS) entry which is preliminary data.</text>
</comment>
<feature type="compositionally biased region" description="Basic and acidic residues" evidence="1">
    <location>
        <begin position="122"/>
        <end position="131"/>
    </location>
</feature>
<dbReference type="EMBL" id="CATQJA010002663">
    <property type="protein sequence ID" value="CAJ0581298.1"/>
    <property type="molecule type" value="Genomic_DNA"/>
</dbReference>
<feature type="compositionally biased region" description="Basic residues" evidence="1">
    <location>
        <begin position="132"/>
        <end position="142"/>
    </location>
</feature>